<dbReference type="Pfam" id="PF00072">
    <property type="entry name" value="Response_reg"/>
    <property type="match status" value="1"/>
</dbReference>
<evidence type="ECO:0000256" key="1">
    <source>
        <dbReference type="ARBA" id="ARBA00004496"/>
    </source>
</evidence>
<evidence type="ECO:0000313" key="11">
    <source>
        <dbReference type="EMBL" id="KGE18208.1"/>
    </source>
</evidence>
<evidence type="ECO:0000256" key="5">
    <source>
        <dbReference type="ARBA" id="ARBA00023015"/>
    </source>
</evidence>
<dbReference type="Proteomes" id="UP000029734">
    <property type="component" value="Unassembled WGS sequence"/>
</dbReference>
<dbReference type="SMART" id="SM00342">
    <property type="entry name" value="HTH_ARAC"/>
    <property type="match status" value="1"/>
</dbReference>
<name>A0A098M845_9BACL</name>
<dbReference type="AlphaFoldDB" id="A0A098M845"/>
<evidence type="ECO:0000256" key="4">
    <source>
        <dbReference type="ARBA" id="ARBA00023012"/>
    </source>
</evidence>
<dbReference type="PANTHER" id="PTHR42713:SF3">
    <property type="entry name" value="TRANSCRIPTIONAL REGULATORY PROTEIN HPTR"/>
    <property type="match status" value="1"/>
</dbReference>
<evidence type="ECO:0000256" key="7">
    <source>
        <dbReference type="ARBA" id="ARBA00023163"/>
    </source>
</evidence>
<evidence type="ECO:0000313" key="12">
    <source>
        <dbReference type="Proteomes" id="UP000029734"/>
    </source>
</evidence>
<dbReference type="InterPro" id="IPR009057">
    <property type="entry name" value="Homeodomain-like_sf"/>
</dbReference>
<dbReference type="eggNOG" id="COG2207">
    <property type="taxonomic scope" value="Bacteria"/>
</dbReference>
<sequence>MIRVLIVDDEKIVRQGLASFMPWKEFGMAVVGEANNGANALQFIETTKVDLLLTDLSMPVMSGIELMREVRQKYPHIQIVVMTLHQDFEYVQEALRLGAIDYVVKTQLEKERFEDVLGRIASLMEQRGPLKATPTQEDEVDLADEIYVLYSLHQNNEDSIMDIHSPKGAVEADVGIWYWTDISEDEKLIILEKVTNIPASNREYALFCFRELQGMDRKSILQLLRSYRKSDLFYEYDPIHPYQIVNSAMFLNKIKSGSSHEINEIKEKWLASEWIYDDQLFEVMINHLKSIKLPSIRLTRIFSSLADEWNRLYRLILPHPILVKDFFSCWFEFETWLRETKEMTRLANTKNQYSNEIQNSIAKAMNMVQRMMNQPLSAGEIAQRVNMSNSYFSQCFKDIVGQTYTDYLRDIRMEKAKEYLRNTNKTVQWISEQIGYNDEKYFSRLFREHVGMVPTLYRKDLK</sequence>
<dbReference type="InterPro" id="IPR001789">
    <property type="entry name" value="Sig_transdc_resp-reg_receiver"/>
</dbReference>
<dbReference type="GO" id="GO:0005737">
    <property type="term" value="C:cytoplasm"/>
    <property type="evidence" value="ECO:0007669"/>
    <property type="project" value="UniProtKB-SubCell"/>
</dbReference>
<keyword evidence="7" id="KW-0804">Transcription</keyword>
<protein>
    <submittedName>
        <fullName evidence="11">Chemotaxis protein CheY</fullName>
    </submittedName>
</protein>
<dbReference type="GO" id="GO:0043565">
    <property type="term" value="F:sequence-specific DNA binding"/>
    <property type="evidence" value="ECO:0007669"/>
    <property type="project" value="InterPro"/>
</dbReference>
<dbReference type="PROSITE" id="PS01124">
    <property type="entry name" value="HTH_ARAC_FAMILY_2"/>
    <property type="match status" value="1"/>
</dbReference>
<keyword evidence="4" id="KW-0902">Two-component regulatory system</keyword>
<feature type="domain" description="HTH araC/xylS-type" evidence="9">
    <location>
        <begin position="362"/>
        <end position="460"/>
    </location>
</feature>
<dbReference type="OrthoDB" id="1769137at2"/>
<dbReference type="InterPro" id="IPR018060">
    <property type="entry name" value="HTH_AraC"/>
</dbReference>
<feature type="modified residue" description="4-aspartylphosphate" evidence="8">
    <location>
        <position position="55"/>
    </location>
</feature>
<dbReference type="PROSITE" id="PS50110">
    <property type="entry name" value="RESPONSE_REGULATORY"/>
    <property type="match status" value="1"/>
</dbReference>
<keyword evidence="5" id="KW-0805">Transcription regulation</keyword>
<accession>A0A098M845</accession>
<dbReference type="eggNOG" id="COG4753">
    <property type="taxonomic scope" value="Bacteria"/>
</dbReference>
<keyword evidence="2" id="KW-0963">Cytoplasm</keyword>
<dbReference type="SMART" id="SM00448">
    <property type="entry name" value="REC"/>
    <property type="match status" value="1"/>
</dbReference>
<evidence type="ECO:0000259" key="9">
    <source>
        <dbReference type="PROSITE" id="PS01124"/>
    </source>
</evidence>
<evidence type="ECO:0000256" key="6">
    <source>
        <dbReference type="ARBA" id="ARBA00023125"/>
    </source>
</evidence>
<keyword evidence="12" id="KW-1185">Reference proteome</keyword>
<comment type="caution">
    <text evidence="11">The sequence shown here is derived from an EMBL/GenBank/DDBJ whole genome shotgun (WGS) entry which is preliminary data.</text>
</comment>
<dbReference type="STRING" id="268407.PWYN_27135"/>
<evidence type="ECO:0000256" key="8">
    <source>
        <dbReference type="PROSITE-ProRule" id="PRU00169"/>
    </source>
</evidence>
<evidence type="ECO:0000259" key="10">
    <source>
        <dbReference type="PROSITE" id="PS50110"/>
    </source>
</evidence>
<keyword evidence="6" id="KW-0238">DNA-binding</keyword>
<dbReference type="CDD" id="cd17536">
    <property type="entry name" value="REC_YesN-like"/>
    <property type="match status" value="1"/>
</dbReference>
<dbReference type="Gene3D" id="3.40.50.2300">
    <property type="match status" value="1"/>
</dbReference>
<dbReference type="Gene3D" id="1.10.10.60">
    <property type="entry name" value="Homeodomain-like"/>
    <property type="match status" value="2"/>
</dbReference>
<evidence type="ECO:0000256" key="3">
    <source>
        <dbReference type="ARBA" id="ARBA00022553"/>
    </source>
</evidence>
<reference evidence="11 12" key="1">
    <citation type="submission" date="2014-08" db="EMBL/GenBank/DDBJ databases">
        <authorList>
            <person name="den Bakker H.C."/>
        </authorList>
    </citation>
    <scope>NUCLEOTIDE SEQUENCE [LARGE SCALE GENOMIC DNA]</scope>
    <source>
        <strain evidence="11 12">DSM 18334</strain>
    </source>
</reference>
<keyword evidence="3 8" id="KW-0597">Phosphoprotein</keyword>
<dbReference type="SUPFAM" id="SSF46689">
    <property type="entry name" value="Homeodomain-like"/>
    <property type="match status" value="2"/>
</dbReference>
<dbReference type="InterPro" id="IPR011006">
    <property type="entry name" value="CheY-like_superfamily"/>
</dbReference>
<reference evidence="11 12" key="2">
    <citation type="submission" date="2014-10" db="EMBL/GenBank/DDBJ databases">
        <title>Comparative genomics of the Paenibacillus odorifer group.</title>
        <authorList>
            <person name="Tsai Y.-C."/>
            <person name="Martin N."/>
            <person name="Korlach J."/>
            <person name="Wiedmann M."/>
        </authorList>
    </citation>
    <scope>NUCLEOTIDE SEQUENCE [LARGE SCALE GENOMIC DNA]</scope>
    <source>
        <strain evidence="11 12">DSM 18334</strain>
    </source>
</reference>
<proteinExistence type="predicted"/>
<gene>
    <name evidence="11" type="ORF">PWYN_27135</name>
</gene>
<comment type="subcellular location">
    <subcellularLocation>
        <location evidence="1">Cytoplasm</location>
    </subcellularLocation>
</comment>
<dbReference type="GO" id="GO:0003700">
    <property type="term" value="F:DNA-binding transcription factor activity"/>
    <property type="evidence" value="ECO:0007669"/>
    <property type="project" value="InterPro"/>
</dbReference>
<dbReference type="InterPro" id="IPR051552">
    <property type="entry name" value="HptR"/>
</dbReference>
<dbReference type="EMBL" id="JQCR01000003">
    <property type="protein sequence ID" value="KGE18208.1"/>
    <property type="molecule type" value="Genomic_DNA"/>
</dbReference>
<dbReference type="SUPFAM" id="SSF52172">
    <property type="entry name" value="CheY-like"/>
    <property type="match status" value="1"/>
</dbReference>
<feature type="domain" description="Response regulatory" evidence="10">
    <location>
        <begin position="3"/>
        <end position="120"/>
    </location>
</feature>
<dbReference type="RefSeq" id="WP_036658084.1">
    <property type="nucleotide sequence ID" value="NZ_JQCR01000003.1"/>
</dbReference>
<organism evidence="11 12">
    <name type="scientific">Paenibacillus wynnii</name>
    <dbReference type="NCBI Taxonomy" id="268407"/>
    <lineage>
        <taxon>Bacteria</taxon>
        <taxon>Bacillati</taxon>
        <taxon>Bacillota</taxon>
        <taxon>Bacilli</taxon>
        <taxon>Bacillales</taxon>
        <taxon>Paenibacillaceae</taxon>
        <taxon>Paenibacillus</taxon>
    </lineage>
</organism>
<dbReference type="PANTHER" id="PTHR42713">
    <property type="entry name" value="HISTIDINE KINASE-RELATED"/>
    <property type="match status" value="1"/>
</dbReference>
<dbReference type="Pfam" id="PF12833">
    <property type="entry name" value="HTH_18"/>
    <property type="match status" value="1"/>
</dbReference>
<evidence type="ECO:0000256" key="2">
    <source>
        <dbReference type="ARBA" id="ARBA00022490"/>
    </source>
</evidence>
<dbReference type="GO" id="GO:0000160">
    <property type="term" value="P:phosphorelay signal transduction system"/>
    <property type="evidence" value="ECO:0007669"/>
    <property type="project" value="UniProtKB-KW"/>
</dbReference>